<dbReference type="GO" id="GO:0006606">
    <property type="term" value="P:protein import into nucleus"/>
    <property type="evidence" value="ECO:0007669"/>
    <property type="project" value="TreeGrafter"/>
</dbReference>
<sequence>MEYTIENLEQAVAVFYRAETTQQAEAHHWLTKAQHSSQAWSFVWELLDPQRSFQVQFFAATTLHTKLMKYWDEVPENHYEYLKKNILEAIISYAMGPKIVLNRLCIALSAYIIHTIPNHWPNAFEELVSSFQPHNLPAIESERVIWILLEILTVIPQEFDSTVLSTSQKTRVKTVLLEVSKDIMKVVEMCLMPIPAKGFDMSNLTTYITAARCGSAWIHLGGMTIVECDSVCNLLIDLICYVYWNKTDPEGPSAEETELSEVIVEALTIIIQDPVTTKYKYYVTKFAANILYKFEKILEAERASSELNKDVIANLYGLMVTLVDSHTNILIDNFKSTNADEQRISCDLLNSLLKCTNLPGSYPTDESSSCLTFGFWFTLQDDILNFDAAECAQLLLMVKPYYRELVCILLRKSMLPLVDDTSWTIEDKEVFRCYRQDISDTFMYCYNVLNLEMLDILTTKLNEILNKDNRNQFSQPPKWNEIETCLHAFCAIAESIEMENLYLPKLILTIKDIPFKDLHVRVLMTALETVGAYSEWLTDHPDLLENVFPLVIAGLTDPDVATSATMALKDITQTCHKFLLPYADHILIASQLVLQSGSLKLAECTRLMYSVGKVLSIMPVGRIMDFLNVTLAPTFEDFRKLLREKPSPSVAMSLMSRLKVLSSLFSSLYVQVEENVEENVEQPVYLIMENTMSYYSEIADIYNTNQEVMVDLSVLLKAVVTTLKDDCKPLIKDILQIVVTSYREKPQVHILVVAKTIVILFGRSEEFRQINQQLVQEICNRTLLICAECNNNNTLSDITELVEGFFLIMTSFVKKVPQLIFSNAIDTSALFQCAILCLVLVEAQTVRAISSFLANFITQSREVSQVDVVQTYGEGLVLRILLNLGSSSPRACFDPLSDIILALNKKYCDNLSRWLNTLLAQENFPSSKITAQQKETFIKIVLREKAGKRKLCDSALEFALICRGILKQDKHLP</sequence>
<evidence type="ECO:0000313" key="11">
    <source>
        <dbReference type="Proteomes" id="UP001152799"/>
    </source>
</evidence>
<comment type="subunit">
    <text evidence="3">Interacts with UBC9, RAN, RBM8A, eIF-1A and PAX6.</text>
</comment>
<evidence type="ECO:0000259" key="9">
    <source>
        <dbReference type="PROSITE" id="PS50166"/>
    </source>
</evidence>
<dbReference type="GO" id="GO:0005634">
    <property type="term" value="C:nucleus"/>
    <property type="evidence" value="ECO:0007669"/>
    <property type="project" value="UniProtKB-SubCell"/>
</dbReference>
<dbReference type="PROSITE" id="PS50166">
    <property type="entry name" value="IMPORTIN_B_NT"/>
    <property type="match status" value="1"/>
</dbReference>
<name>A0A9N9MFD1_9CUCU</name>
<dbReference type="SMART" id="SM00913">
    <property type="entry name" value="IBN_N"/>
    <property type="match status" value="1"/>
</dbReference>
<evidence type="ECO:0000256" key="8">
    <source>
        <dbReference type="ARBA" id="ARBA00023242"/>
    </source>
</evidence>
<evidence type="ECO:0000313" key="10">
    <source>
        <dbReference type="EMBL" id="CAG9760659.1"/>
    </source>
</evidence>
<evidence type="ECO:0000256" key="5">
    <source>
        <dbReference type="ARBA" id="ARBA00022448"/>
    </source>
</evidence>
<dbReference type="Pfam" id="PF24140">
    <property type="entry name" value="TPR_TNPO3_IPO13_3rd"/>
    <property type="match status" value="1"/>
</dbReference>
<keyword evidence="11" id="KW-1185">Reference proteome</keyword>
<dbReference type="Pfam" id="PF03810">
    <property type="entry name" value="IBN_N"/>
    <property type="match status" value="1"/>
</dbReference>
<protein>
    <recommendedName>
        <fullName evidence="4">Importin-13</fullName>
    </recommendedName>
</protein>
<dbReference type="Pfam" id="PF18773">
    <property type="entry name" value="Importin_rep"/>
    <property type="match status" value="1"/>
</dbReference>
<dbReference type="OrthoDB" id="2016913at2759"/>
<dbReference type="GO" id="GO:0005737">
    <property type="term" value="C:cytoplasm"/>
    <property type="evidence" value="ECO:0007669"/>
    <property type="project" value="TreeGrafter"/>
</dbReference>
<dbReference type="Pfam" id="PF08389">
    <property type="entry name" value="Xpo1"/>
    <property type="match status" value="1"/>
</dbReference>
<keyword evidence="8" id="KW-0539">Nucleus</keyword>
<dbReference type="Pfam" id="PF18806">
    <property type="entry name" value="Importin_rep_3"/>
    <property type="match status" value="1"/>
</dbReference>
<dbReference type="SUPFAM" id="SSF48371">
    <property type="entry name" value="ARM repeat"/>
    <property type="match status" value="1"/>
</dbReference>
<proteinExistence type="inferred from homology"/>
<evidence type="ECO:0000256" key="6">
    <source>
        <dbReference type="ARBA" id="ARBA00022737"/>
    </source>
</evidence>
<gene>
    <name evidence="10" type="ORF">CEUTPL_LOCUS1382</name>
</gene>
<dbReference type="Proteomes" id="UP001152799">
    <property type="component" value="Chromosome 1"/>
</dbReference>
<evidence type="ECO:0000256" key="2">
    <source>
        <dbReference type="ARBA" id="ARBA00007991"/>
    </source>
</evidence>
<dbReference type="InterPro" id="IPR013598">
    <property type="entry name" value="Exportin-1/Importin-b-like"/>
</dbReference>
<dbReference type="PANTHER" id="PTHR12363">
    <property type="entry name" value="TRANSPORTIN 3 AND IMPORTIN 13"/>
    <property type="match status" value="1"/>
</dbReference>
<dbReference type="InterPro" id="IPR051345">
    <property type="entry name" value="Importin_beta-like_NTR"/>
</dbReference>
<comment type="subcellular location">
    <subcellularLocation>
        <location evidence="1">Nucleus</location>
    </subcellularLocation>
</comment>
<dbReference type="GO" id="GO:0031267">
    <property type="term" value="F:small GTPase binding"/>
    <property type="evidence" value="ECO:0007669"/>
    <property type="project" value="InterPro"/>
</dbReference>
<dbReference type="InterPro" id="IPR001494">
    <property type="entry name" value="Importin-beta_N"/>
</dbReference>
<keyword evidence="7" id="KW-0653">Protein transport</keyword>
<keyword evidence="5" id="KW-0813">Transport</keyword>
<dbReference type="InterPro" id="IPR040520">
    <property type="entry name" value="Importin_rep_3"/>
</dbReference>
<keyword evidence="6" id="KW-0677">Repeat</keyword>
<accession>A0A9N9MFD1</accession>
<evidence type="ECO:0000256" key="4">
    <source>
        <dbReference type="ARBA" id="ARBA00016020"/>
    </source>
</evidence>
<reference evidence="10" key="1">
    <citation type="submission" date="2022-01" db="EMBL/GenBank/DDBJ databases">
        <authorList>
            <person name="King R."/>
        </authorList>
    </citation>
    <scope>NUCLEOTIDE SEQUENCE</scope>
</reference>
<evidence type="ECO:0000256" key="7">
    <source>
        <dbReference type="ARBA" id="ARBA00022927"/>
    </source>
</evidence>
<dbReference type="EMBL" id="OU892277">
    <property type="protein sequence ID" value="CAG9760659.1"/>
    <property type="molecule type" value="Genomic_DNA"/>
</dbReference>
<evidence type="ECO:0000256" key="1">
    <source>
        <dbReference type="ARBA" id="ARBA00004123"/>
    </source>
</evidence>
<dbReference type="Gene3D" id="1.25.10.10">
    <property type="entry name" value="Leucine-rich Repeat Variant"/>
    <property type="match status" value="1"/>
</dbReference>
<feature type="domain" description="Importin N-terminal" evidence="9">
    <location>
        <begin position="26"/>
        <end position="92"/>
    </location>
</feature>
<dbReference type="InterPro" id="IPR016024">
    <property type="entry name" value="ARM-type_fold"/>
</dbReference>
<dbReference type="PANTHER" id="PTHR12363:SF33">
    <property type="entry name" value="IMPORTIN-13"/>
    <property type="match status" value="1"/>
</dbReference>
<evidence type="ECO:0000256" key="3">
    <source>
        <dbReference type="ARBA" id="ARBA00011422"/>
    </source>
</evidence>
<organism evidence="10 11">
    <name type="scientific">Ceutorhynchus assimilis</name>
    <name type="common">cabbage seed weevil</name>
    <dbReference type="NCBI Taxonomy" id="467358"/>
    <lineage>
        <taxon>Eukaryota</taxon>
        <taxon>Metazoa</taxon>
        <taxon>Ecdysozoa</taxon>
        <taxon>Arthropoda</taxon>
        <taxon>Hexapoda</taxon>
        <taxon>Insecta</taxon>
        <taxon>Pterygota</taxon>
        <taxon>Neoptera</taxon>
        <taxon>Endopterygota</taxon>
        <taxon>Coleoptera</taxon>
        <taxon>Polyphaga</taxon>
        <taxon>Cucujiformia</taxon>
        <taxon>Curculionidae</taxon>
        <taxon>Ceutorhynchinae</taxon>
        <taxon>Ceutorhynchus</taxon>
    </lineage>
</organism>
<dbReference type="AlphaFoldDB" id="A0A9N9MFD1"/>
<comment type="similarity">
    <text evidence="2">Belongs to the importin beta family.</text>
</comment>
<dbReference type="InterPro" id="IPR057942">
    <property type="entry name" value="TPR_TNPO3_IPO13_3rd"/>
</dbReference>
<dbReference type="InterPro" id="IPR011989">
    <property type="entry name" value="ARM-like"/>
</dbReference>
<dbReference type="InterPro" id="IPR040709">
    <property type="entry name" value="Importin_rep_1"/>
</dbReference>